<dbReference type="EMBL" id="AMZH03010994">
    <property type="protein sequence ID" value="RRT53712.1"/>
    <property type="molecule type" value="Genomic_DNA"/>
</dbReference>
<name>A0A426YPS2_ENSVE</name>
<dbReference type="PANTHER" id="PTHR33136:SF36">
    <property type="entry name" value="PROTEIN RALF-LIKE 31"/>
    <property type="match status" value="1"/>
</dbReference>
<comment type="similarity">
    <text evidence="1">Belongs to the plant rapid alkalinization factor (RALF) family.</text>
</comment>
<feature type="signal peptide" evidence="5">
    <location>
        <begin position="1"/>
        <end position="32"/>
    </location>
</feature>
<gene>
    <name evidence="6" type="ORF">B296_00049659</name>
</gene>
<evidence type="ECO:0000256" key="4">
    <source>
        <dbReference type="ARBA" id="ARBA00023157"/>
    </source>
</evidence>
<accession>A0A426YPS2</accession>
<sequence length="122" mass="13197">MARLSSGLTPRKTPSLLASLLLVLLLLEKSTAVEVAVKLPCSGKVGRCLLEDGVELEMNSKENRRLLGAVTEKKYISYEALKGDVVPCSKPGVPYYNCHTFPKANPYSRGCQIISGCRGDSP</sequence>
<dbReference type="GO" id="GO:0019722">
    <property type="term" value="P:calcium-mediated signaling"/>
    <property type="evidence" value="ECO:0007669"/>
    <property type="project" value="TreeGrafter"/>
</dbReference>
<dbReference type="AlphaFoldDB" id="A0A426YPS2"/>
<organism evidence="6 7">
    <name type="scientific">Ensete ventricosum</name>
    <name type="common">Abyssinian banana</name>
    <name type="synonym">Musa ensete</name>
    <dbReference type="NCBI Taxonomy" id="4639"/>
    <lineage>
        <taxon>Eukaryota</taxon>
        <taxon>Viridiplantae</taxon>
        <taxon>Streptophyta</taxon>
        <taxon>Embryophyta</taxon>
        <taxon>Tracheophyta</taxon>
        <taxon>Spermatophyta</taxon>
        <taxon>Magnoliopsida</taxon>
        <taxon>Liliopsida</taxon>
        <taxon>Zingiberales</taxon>
        <taxon>Musaceae</taxon>
        <taxon>Ensete</taxon>
    </lineage>
</organism>
<dbReference type="InterPro" id="IPR008801">
    <property type="entry name" value="RALF"/>
</dbReference>
<comment type="caution">
    <text evidence="6">The sequence shown here is derived from an EMBL/GenBank/DDBJ whole genome shotgun (WGS) entry which is preliminary data.</text>
</comment>
<keyword evidence="2" id="KW-0372">Hormone</keyword>
<protein>
    <submittedName>
        <fullName evidence="6">Uncharacterized protein</fullName>
    </submittedName>
</protein>
<feature type="chain" id="PRO_5019387584" evidence="5">
    <location>
        <begin position="33"/>
        <end position="122"/>
    </location>
</feature>
<proteinExistence type="inferred from homology"/>
<keyword evidence="3 5" id="KW-0732">Signal</keyword>
<dbReference type="GO" id="GO:0009506">
    <property type="term" value="C:plasmodesma"/>
    <property type="evidence" value="ECO:0007669"/>
    <property type="project" value="TreeGrafter"/>
</dbReference>
<evidence type="ECO:0000256" key="2">
    <source>
        <dbReference type="ARBA" id="ARBA00022702"/>
    </source>
</evidence>
<dbReference type="Proteomes" id="UP000287651">
    <property type="component" value="Unassembled WGS sequence"/>
</dbReference>
<evidence type="ECO:0000256" key="3">
    <source>
        <dbReference type="ARBA" id="ARBA00022729"/>
    </source>
</evidence>
<dbReference type="PANTHER" id="PTHR33136">
    <property type="entry name" value="RAPID ALKALINIZATION FACTOR-LIKE"/>
    <property type="match status" value="1"/>
</dbReference>
<reference evidence="6 7" key="1">
    <citation type="journal article" date="2014" name="Agronomy (Basel)">
        <title>A Draft Genome Sequence for Ensete ventricosum, the Drought-Tolerant Tree Against Hunger.</title>
        <authorList>
            <person name="Harrison J."/>
            <person name="Moore K.A."/>
            <person name="Paszkiewicz K."/>
            <person name="Jones T."/>
            <person name="Grant M."/>
            <person name="Ambacheew D."/>
            <person name="Muzemil S."/>
            <person name="Studholme D.J."/>
        </authorList>
    </citation>
    <scope>NUCLEOTIDE SEQUENCE [LARGE SCALE GENOMIC DNA]</scope>
</reference>
<evidence type="ECO:0000313" key="7">
    <source>
        <dbReference type="Proteomes" id="UP000287651"/>
    </source>
</evidence>
<evidence type="ECO:0000313" key="6">
    <source>
        <dbReference type="EMBL" id="RRT53712.1"/>
    </source>
</evidence>
<dbReference type="GO" id="GO:0005179">
    <property type="term" value="F:hormone activity"/>
    <property type="evidence" value="ECO:0007669"/>
    <property type="project" value="UniProtKB-KW"/>
</dbReference>
<dbReference type="Pfam" id="PF05498">
    <property type="entry name" value="RALF"/>
    <property type="match status" value="1"/>
</dbReference>
<keyword evidence="4" id="KW-1015">Disulfide bond</keyword>
<evidence type="ECO:0000256" key="1">
    <source>
        <dbReference type="ARBA" id="ARBA00009178"/>
    </source>
</evidence>
<evidence type="ECO:0000256" key="5">
    <source>
        <dbReference type="SAM" id="SignalP"/>
    </source>
</evidence>